<dbReference type="GeneID" id="55653763"/>
<dbReference type="EMBL" id="CP026304">
    <property type="protein sequence ID" value="AVZ70957.1"/>
    <property type="molecule type" value="Genomic_DNA"/>
</dbReference>
<evidence type="ECO:0000313" key="2">
    <source>
        <dbReference type="EMBL" id="AVZ70957.1"/>
    </source>
</evidence>
<evidence type="ECO:0000313" key="3">
    <source>
        <dbReference type="Proteomes" id="UP000244201"/>
    </source>
</evidence>
<feature type="domain" description="DUF397" evidence="1">
    <location>
        <begin position="10"/>
        <end position="62"/>
    </location>
</feature>
<dbReference type="KEGG" id="slk:SLUN_00410"/>
<dbReference type="AlphaFoldDB" id="A0A2R4SVQ0"/>
<dbReference type="InterPro" id="IPR007278">
    <property type="entry name" value="DUF397"/>
</dbReference>
<proteinExistence type="predicted"/>
<accession>A0A2R4SVQ0</accession>
<gene>
    <name evidence="2" type="ORF">SLUN_00410</name>
</gene>
<reference evidence="2 3" key="1">
    <citation type="submission" date="2018-01" db="EMBL/GenBank/DDBJ databases">
        <title>Complete genome sequence of Streptomyces lunaelactis MM109T, a Ferroverdin A producer isolated from cave moonmilk deposits.</title>
        <authorList>
            <person name="Naome A."/>
            <person name="Martinet L."/>
            <person name="Maciejewska M."/>
            <person name="Anderssen S."/>
            <person name="Adam D."/>
            <person name="Tenconi E."/>
            <person name="Deflandre B."/>
            <person name="Arguelles-Arias A."/>
            <person name="Calusinska M."/>
            <person name="Copieters W."/>
            <person name="Karim L."/>
            <person name="Hanikenne M."/>
            <person name="Baurain D."/>
            <person name="van Wezel G."/>
            <person name="Smargiasso N."/>
            <person name="de Pauw E."/>
            <person name="Delfosse P."/>
            <person name="Rigali S."/>
        </authorList>
    </citation>
    <scope>NUCLEOTIDE SEQUENCE [LARGE SCALE GENOMIC DNA]</scope>
    <source>
        <strain evidence="2 3">MM109</strain>
    </source>
</reference>
<keyword evidence="3" id="KW-1185">Reference proteome</keyword>
<evidence type="ECO:0000259" key="1">
    <source>
        <dbReference type="Pfam" id="PF04149"/>
    </source>
</evidence>
<dbReference type="Pfam" id="PF04149">
    <property type="entry name" value="DUF397"/>
    <property type="match status" value="1"/>
</dbReference>
<dbReference type="OrthoDB" id="4570646at2"/>
<dbReference type="Proteomes" id="UP000244201">
    <property type="component" value="Chromosome"/>
</dbReference>
<name>A0A2R4SVQ0_9ACTN</name>
<organism evidence="2 3">
    <name type="scientific">Streptomyces lunaelactis</name>
    <dbReference type="NCBI Taxonomy" id="1535768"/>
    <lineage>
        <taxon>Bacteria</taxon>
        <taxon>Bacillati</taxon>
        <taxon>Actinomycetota</taxon>
        <taxon>Actinomycetes</taxon>
        <taxon>Kitasatosporales</taxon>
        <taxon>Streptomycetaceae</taxon>
        <taxon>Streptomyces</taxon>
    </lineage>
</organism>
<sequence>MTNARDLPVEWFTSSYSNDQGGECVRGAHCPNGSMAVSDSKDPCGPALLFPAPSWIAFVDEVNSGRLDV</sequence>
<dbReference type="RefSeq" id="WP_108146652.1">
    <property type="nucleotide sequence ID" value="NZ_CP026304.1"/>
</dbReference>
<protein>
    <submittedName>
        <fullName evidence="2">DUF397 domain-containing protein</fullName>
    </submittedName>
</protein>